<accession>A0A1M8A4T5</accession>
<name>A0A1M8A4T5_MALS4</name>
<dbReference type="STRING" id="1230383.A0A1M8A4T5"/>
<dbReference type="EMBL" id="LT671822">
    <property type="protein sequence ID" value="SHO77337.1"/>
    <property type="molecule type" value="Genomic_DNA"/>
</dbReference>
<feature type="domain" description="RRM" evidence="4">
    <location>
        <begin position="240"/>
        <end position="314"/>
    </location>
</feature>
<dbReference type="PANTHER" id="PTHR48025">
    <property type="entry name" value="OS02G0815200 PROTEIN"/>
    <property type="match status" value="1"/>
</dbReference>
<dbReference type="Pfam" id="PF00076">
    <property type="entry name" value="RRM_1"/>
    <property type="match status" value="3"/>
</dbReference>
<evidence type="ECO:0000259" key="4">
    <source>
        <dbReference type="PROSITE" id="PS50102"/>
    </source>
</evidence>
<dbReference type="SMART" id="SM00360">
    <property type="entry name" value="RRM"/>
    <property type="match status" value="3"/>
</dbReference>
<feature type="domain" description="RRM" evidence="4">
    <location>
        <begin position="23"/>
        <end position="103"/>
    </location>
</feature>
<dbReference type="AlphaFoldDB" id="A0A1M8A4T5"/>
<gene>
    <name evidence="5" type="ORF">MSYG_1678</name>
</gene>
<dbReference type="GO" id="GO:0003729">
    <property type="term" value="F:mRNA binding"/>
    <property type="evidence" value="ECO:0007669"/>
    <property type="project" value="TreeGrafter"/>
</dbReference>
<dbReference type="Proteomes" id="UP000186303">
    <property type="component" value="Chromosome 2"/>
</dbReference>
<proteinExistence type="predicted"/>
<dbReference type="CDD" id="cd00590">
    <property type="entry name" value="RRM_SF"/>
    <property type="match status" value="2"/>
</dbReference>
<evidence type="ECO:0000313" key="6">
    <source>
        <dbReference type="Proteomes" id="UP000186303"/>
    </source>
</evidence>
<dbReference type="InterPro" id="IPR035979">
    <property type="entry name" value="RBD_domain_sf"/>
</dbReference>
<keyword evidence="6" id="KW-1185">Reference proteome</keyword>
<dbReference type="GO" id="GO:0005634">
    <property type="term" value="C:nucleus"/>
    <property type="evidence" value="ECO:0007669"/>
    <property type="project" value="TreeGrafter"/>
</dbReference>
<feature type="domain" description="RRM" evidence="4">
    <location>
        <begin position="135"/>
        <end position="213"/>
    </location>
</feature>
<dbReference type="PANTHER" id="PTHR48025:SF1">
    <property type="entry name" value="RRM DOMAIN-CONTAINING PROTEIN"/>
    <property type="match status" value="1"/>
</dbReference>
<dbReference type="OrthoDB" id="8093034at2759"/>
<feature type="region of interest" description="Disordered" evidence="3">
    <location>
        <begin position="299"/>
        <end position="323"/>
    </location>
</feature>
<dbReference type="Gene3D" id="3.30.70.330">
    <property type="match status" value="3"/>
</dbReference>
<protein>
    <submittedName>
        <fullName evidence="5">Similar to S.cerevisiae protein PAB1 (Poly(A) binding protein)</fullName>
    </submittedName>
</protein>
<organism evidence="5 6">
    <name type="scientific">Malassezia sympodialis (strain ATCC 42132)</name>
    <name type="common">Atopic eczema-associated yeast</name>
    <dbReference type="NCBI Taxonomy" id="1230383"/>
    <lineage>
        <taxon>Eukaryota</taxon>
        <taxon>Fungi</taxon>
        <taxon>Dikarya</taxon>
        <taxon>Basidiomycota</taxon>
        <taxon>Ustilaginomycotina</taxon>
        <taxon>Malasseziomycetes</taxon>
        <taxon>Malasseziales</taxon>
        <taxon>Malasseziaceae</taxon>
        <taxon>Malassezia</taxon>
    </lineage>
</organism>
<dbReference type="InterPro" id="IPR000504">
    <property type="entry name" value="RRM_dom"/>
</dbReference>
<dbReference type="InterPro" id="IPR012677">
    <property type="entry name" value="Nucleotide-bd_a/b_plait_sf"/>
</dbReference>
<keyword evidence="1 2" id="KW-0694">RNA-binding</keyword>
<reference evidence="6" key="1">
    <citation type="journal article" date="2017" name="Nucleic Acids Res.">
        <title>Proteogenomics produces comprehensive and highly accurate protein-coding gene annotation in a complete genome assembly of Malassezia sympodialis.</title>
        <authorList>
            <person name="Zhu Y."/>
            <person name="Engstroem P.G."/>
            <person name="Tellgren-Roth C."/>
            <person name="Baudo C.D."/>
            <person name="Kennell J.C."/>
            <person name="Sun S."/>
            <person name="Billmyre R.B."/>
            <person name="Schroeder M.S."/>
            <person name="Andersson A."/>
            <person name="Holm T."/>
            <person name="Sigurgeirsson B."/>
            <person name="Wu G."/>
            <person name="Sankaranarayanan S.R."/>
            <person name="Siddharthan R."/>
            <person name="Sanyal K."/>
            <person name="Lundeberg J."/>
            <person name="Nystedt B."/>
            <person name="Boekhout T."/>
            <person name="Dawson T.L. Jr."/>
            <person name="Heitman J."/>
            <person name="Scheynius A."/>
            <person name="Lehtioe J."/>
        </authorList>
    </citation>
    <scope>NUCLEOTIDE SEQUENCE [LARGE SCALE GENOMIC DNA]</scope>
    <source>
        <strain evidence="6">ATCC 42132</strain>
    </source>
</reference>
<dbReference type="VEuPathDB" id="FungiDB:MSYG_1678"/>
<dbReference type="InterPro" id="IPR050502">
    <property type="entry name" value="Euk_RNA-bind_prot"/>
</dbReference>
<dbReference type="OMA" id="RAIVQMN"/>
<sequence length="323" mass="35745">MDGVAPASERAWFLSDIENYGQTKLLIRNLPLDASEQKIKQLFEQVGSITDVQVFLPSMVNGQLVPAYGFVKYANPVSAQAAMTYLQGYPFSGHRLLLTWVRNAPSLSSNSTLGSDTPMSGSAVPAVFRPDTCLYSVFVGDLSPEIDDGVLTHAFSKFPSLYDARIIRDPKTQISRGFGFVRFRSESDAMESIATMSGQWLHGRNIRVNWAARPAEPMPPRMDEHSATDSAIHEQTGDTTTLYVGNLCPDSTLQDLMPIFSPYGNVINAQMFPGRHYAFITFQFHSSAMQALESLKHQPPKLSGQEIKVGPARYASRNSSNRR</sequence>
<evidence type="ECO:0000256" key="2">
    <source>
        <dbReference type="PROSITE-ProRule" id="PRU00176"/>
    </source>
</evidence>
<evidence type="ECO:0000313" key="5">
    <source>
        <dbReference type="EMBL" id="SHO77337.1"/>
    </source>
</evidence>
<dbReference type="SUPFAM" id="SSF54928">
    <property type="entry name" value="RNA-binding domain, RBD"/>
    <property type="match status" value="3"/>
</dbReference>
<evidence type="ECO:0000256" key="3">
    <source>
        <dbReference type="SAM" id="MobiDB-lite"/>
    </source>
</evidence>
<evidence type="ECO:0000256" key="1">
    <source>
        <dbReference type="ARBA" id="ARBA00022884"/>
    </source>
</evidence>
<dbReference type="PROSITE" id="PS50102">
    <property type="entry name" value="RRM"/>
    <property type="match status" value="3"/>
</dbReference>